<gene>
    <name evidence="5" type="ORF">FILTAD_01150</name>
</gene>
<organism evidence="5 6">
    <name type="scientific">Filibacter tadaridae</name>
    <dbReference type="NCBI Taxonomy" id="2483811"/>
    <lineage>
        <taxon>Bacteria</taxon>
        <taxon>Bacillati</taxon>
        <taxon>Bacillota</taxon>
        <taxon>Bacilli</taxon>
        <taxon>Bacillales</taxon>
        <taxon>Caryophanaceae</taxon>
        <taxon>Filibacter</taxon>
    </lineage>
</organism>
<feature type="signal peptide" evidence="3">
    <location>
        <begin position="1"/>
        <end position="31"/>
    </location>
</feature>
<keyword evidence="1" id="KW-0677">Repeat</keyword>
<keyword evidence="5" id="KW-0378">Hydrolase</keyword>
<evidence type="ECO:0000259" key="4">
    <source>
        <dbReference type="PROSITE" id="PS51272"/>
    </source>
</evidence>
<dbReference type="Gene3D" id="2.170.130.30">
    <property type="match status" value="2"/>
</dbReference>
<dbReference type="InterPro" id="IPR008930">
    <property type="entry name" value="Terpenoid_cyclase/PrenylTrfase"/>
</dbReference>
<feature type="region of interest" description="Disordered" evidence="2">
    <location>
        <begin position="806"/>
        <end position="845"/>
    </location>
</feature>
<feature type="domain" description="SLH" evidence="4">
    <location>
        <begin position="1579"/>
        <end position="1637"/>
    </location>
</feature>
<dbReference type="SUPFAM" id="SSF48239">
    <property type="entry name" value="Terpenoid cyclases/Protein prenyltransferases"/>
    <property type="match status" value="3"/>
</dbReference>
<dbReference type="Pfam" id="PF14478">
    <property type="entry name" value="DUF4430"/>
    <property type="match status" value="2"/>
</dbReference>
<keyword evidence="3" id="KW-0732">Signal</keyword>
<proteinExistence type="predicted"/>
<dbReference type="PROSITE" id="PS51272">
    <property type="entry name" value="SLH"/>
    <property type="match status" value="3"/>
</dbReference>
<feature type="domain" description="SLH" evidence="4">
    <location>
        <begin position="1454"/>
        <end position="1517"/>
    </location>
</feature>
<dbReference type="CDD" id="cd00688">
    <property type="entry name" value="ISOPREN_C2_like"/>
    <property type="match status" value="3"/>
</dbReference>
<keyword evidence="5" id="KW-0326">Glycosidase</keyword>
<dbReference type="RefSeq" id="WP_124069569.1">
    <property type="nucleotide sequence ID" value="NZ_CBCRXF010000011.1"/>
</dbReference>
<dbReference type="Proteomes" id="UP000270468">
    <property type="component" value="Unassembled WGS sequence"/>
</dbReference>
<dbReference type="PANTHER" id="PTHR10559:SF18">
    <property type="entry name" value="TRANSCOBALAMIN II"/>
    <property type="match status" value="1"/>
</dbReference>
<protein>
    <submittedName>
        <fullName evidence="5">Endoglucanase</fullName>
        <ecNumber evidence="5">3.2.1.4</ecNumber>
    </submittedName>
</protein>
<keyword evidence="6" id="KW-1185">Reference proteome</keyword>
<name>A0A3P5X172_9BACL</name>
<evidence type="ECO:0000256" key="2">
    <source>
        <dbReference type="SAM" id="MobiDB-lite"/>
    </source>
</evidence>
<dbReference type="Gene3D" id="1.50.10.20">
    <property type="match status" value="3"/>
</dbReference>
<feature type="chain" id="PRO_5018297886" evidence="3">
    <location>
        <begin position="32"/>
        <end position="1637"/>
    </location>
</feature>
<feature type="region of interest" description="Disordered" evidence="2">
    <location>
        <begin position="34"/>
        <end position="93"/>
    </location>
</feature>
<dbReference type="Pfam" id="PF00432">
    <property type="entry name" value="Prenyltrans"/>
    <property type="match status" value="3"/>
</dbReference>
<feature type="region of interest" description="Disordered" evidence="2">
    <location>
        <begin position="952"/>
        <end position="971"/>
    </location>
</feature>
<evidence type="ECO:0000256" key="1">
    <source>
        <dbReference type="ARBA" id="ARBA00022737"/>
    </source>
</evidence>
<dbReference type="InterPro" id="IPR027954">
    <property type="entry name" value="Transcobalamin-like_C"/>
</dbReference>
<feature type="compositionally biased region" description="Acidic residues" evidence="2">
    <location>
        <begin position="46"/>
        <end position="56"/>
    </location>
</feature>
<dbReference type="EC" id="3.2.1.4" evidence="5"/>
<dbReference type="InterPro" id="IPR001330">
    <property type="entry name" value="Prenyltrans"/>
</dbReference>
<evidence type="ECO:0000256" key="3">
    <source>
        <dbReference type="SAM" id="SignalP"/>
    </source>
</evidence>
<dbReference type="GO" id="GO:0008810">
    <property type="term" value="F:cellulase activity"/>
    <property type="evidence" value="ECO:0007669"/>
    <property type="project" value="UniProtKB-EC"/>
</dbReference>
<reference evidence="5 6" key="1">
    <citation type="submission" date="2018-11" db="EMBL/GenBank/DDBJ databases">
        <authorList>
            <person name="Criscuolo A."/>
        </authorList>
    </citation>
    <scope>NUCLEOTIDE SEQUENCE [LARGE SCALE GENOMIC DNA]</scope>
    <source>
        <strain evidence="5">ATB-66</strain>
    </source>
</reference>
<sequence>MRKLHKQLTKCFTILMSFLLIFSMVVPTALAGSVENEEGSNYSEGELVDTDAEESSTLDSSKSDISEEGAPLEAEKKSTIDVETESGSESCEKAEVNEFTVDLSVDGIDSVLLPSKSISITDNQTALDALKQTLDAEEISYTLEGSSIQAINGEAAGSLDGSDGWIYTVNGETPQVGADVYELEAGDTVRFYYNRQTQPSLNGSVGDKSLEEMIEDTVQYYKMNSTNLSWWWKIVALWGAGENLTDGSWTLPSWQTTDPKLKPDSGDTEHIRYIFGLLAMGEDPSKAWETNRNLYAELAAQQKEKGNIGGINKHVWAMLALDAGEKLGHDVGTWDASKKQQALKFVLDSQNDDGGFALFGTQSDIDITGMVLLALGNYQGESATDAAIERAKDYLKARQLDLENGGFNSAGRFGMGDNSNSLSTSISGLVAVGEDPLAEKWIVNGKTVVDAYRGFLLENGGFKWRHNDKNVNGMSTEQALVALTDIQTGKSVWQRLAEQDLTASNPDENEEAAVKSAIKGISDKLLSDGVRSEWEAIGLAKAGVEIPASYVDQFKQNLEQQVISKSGKGRMKITDVERLTIAATAVGIDPKNVDGKGFNLIEKIYNSEDRIMGSVHVDSLPFQGNNGIIFALIALDSKAYEVPADAKWTRDKLVTELLNNQKSDGSWSLSASTTGTTSIDITAMALIALAPYQDKSNAKTAIDDAVAFLAEKQGSTGGFNEAFVGGITSEATSQVIIALTANGIDPRSEGFTKNGITLLDHLLSFKAGDGGFKHTTDDKTSNAMATEQALQALVAFDLYVNGNGPLYQFGSEESTEPNPEEKPDPEETPNPEETPDPTPITKKVRISVEKRTMGQGDIISPMEATLKEGDTAYTLLQRVVDNKSISISSIGSGPTLYVQAIDGLGEFDGGPLSGWMYSVNGEFPQFSAGIYTLKEGDSLRWQYTRDLGKDVGNSWSSEEENQVGKPLTPPKLPVVSVPSNQSYTLAVQPNEDVSIPVMMEFSTAVLPNLIADRAGAKLEIPSGTSVTSDWDKKIQAPTKIKTTKEDKAKVTKALAGEQLVGIDAHIKVGGSQTITFDKHVSLAFENLGEKEAGFIDVDGKFTRIDKKGSRNSQDDVYAFQDGKDLVIKTTHFTEFVVFETTGKQSGEVPDTVKSAIKAISDKLLRDGVKTEWEAIGLARAGVQVPANYVTQFKKNLEDQVISKSGKGRMKITDIERLTMAATAIGIDPKNVDGKGFNLIEKIYNSEDRIMGTKRVDSLTFQGNNGIIFALIALDSKAYKVPANAKWTRDKLVAELLKYQKADGSWSLETSTTGSTSFDITAMALIALAPYKEQANVKTAIDKAVAFLSKEQGATGGFNEAFVGGITSEAASQVIIALTTNGIDPRSEEFTKNGINLLDHLLSFEAKNGGFKHTAEDKTANSMATEQALQALVAVELYVKGEGALYQFTGQQVKPTQIRFKDLSSHWAEDYIYKAVQAGVVKGYTDGTFRPNNHLTRSQSVLLIVRALELETTDKAPFKDIKNFPEETKMGIAAAYKYGIVKGSNGNFNPTRKVTRAEMALMMQRALAYKFGGEYSAPKKAPFTDFGYYSQEVVDAISVLYATGIAIGNNGKYMPGSPTSRAQATKMLVNLIELEQAN</sequence>
<accession>A0A3P5X172</accession>
<dbReference type="InterPro" id="IPR001119">
    <property type="entry name" value="SLH_dom"/>
</dbReference>
<evidence type="ECO:0000313" key="6">
    <source>
        <dbReference type="Proteomes" id="UP000270468"/>
    </source>
</evidence>
<evidence type="ECO:0000313" key="5">
    <source>
        <dbReference type="EMBL" id="VDC25050.1"/>
    </source>
</evidence>
<feature type="compositionally biased region" description="Acidic residues" evidence="2">
    <location>
        <begin position="823"/>
        <end position="835"/>
    </location>
</feature>
<dbReference type="EMBL" id="UXAV01000031">
    <property type="protein sequence ID" value="VDC25050.1"/>
    <property type="molecule type" value="Genomic_DNA"/>
</dbReference>
<dbReference type="InterPro" id="IPR051588">
    <property type="entry name" value="Cobalamin_Transport"/>
</dbReference>
<dbReference type="Pfam" id="PF00395">
    <property type="entry name" value="SLH"/>
    <property type="match status" value="2"/>
</dbReference>
<feature type="domain" description="SLH" evidence="4">
    <location>
        <begin position="1518"/>
        <end position="1576"/>
    </location>
</feature>
<dbReference type="PANTHER" id="PTHR10559">
    <property type="entry name" value="TRANSCOBALAMIN-1/GASTRIC INTRINSIC FACTOR"/>
    <property type="match status" value="1"/>
</dbReference>
<dbReference type="OrthoDB" id="411361at2"/>